<dbReference type="InterPro" id="IPR001128">
    <property type="entry name" value="Cyt_P450"/>
</dbReference>
<protein>
    <recommendedName>
        <fullName evidence="14">Cytochrome P450</fullName>
    </recommendedName>
</protein>
<evidence type="ECO:0000256" key="1">
    <source>
        <dbReference type="ARBA" id="ARBA00004167"/>
    </source>
</evidence>
<dbReference type="Gene3D" id="1.10.630.10">
    <property type="entry name" value="Cytochrome P450"/>
    <property type="match status" value="2"/>
</dbReference>
<organism evidence="12 13">
    <name type="scientific">Carnegiea gigantea</name>
    <dbReference type="NCBI Taxonomy" id="171969"/>
    <lineage>
        <taxon>Eukaryota</taxon>
        <taxon>Viridiplantae</taxon>
        <taxon>Streptophyta</taxon>
        <taxon>Embryophyta</taxon>
        <taxon>Tracheophyta</taxon>
        <taxon>Spermatophyta</taxon>
        <taxon>Magnoliopsida</taxon>
        <taxon>eudicotyledons</taxon>
        <taxon>Gunneridae</taxon>
        <taxon>Pentapetalae</taxon>
        <taxon>Caryophyllales</taxon>
        <taxon>Cactineae</taxon>
        <taxon>Cactaceae</taxon>
        <taxon>Cactoideae</taxon>
        <taxon>Echinocereeae</taxon>
        <taxon>Carnegiea</taxon>
    </lineage>
</organism>
<dbReference type="GO" id="GO:0020037">
    <property type="term" value="F:heme binding"/>
    <property type="evidence" value="ECO:0007669"/>
    <property type="project" value="InterPro"/>
</dbReference>
<evidence type="ECO:0000256" key="4">
    <source>
        <dbReference type="ARBA" id="ARBA00022692"/>
    </source>
</evidence>
<accession>A0A9Q1GT72</accession>
<evidence type="ECO:0000256" key="9">
    <source>
        <dbReference type="ARBA" id="ARBA00023033"/>
    </source>
</evidence>
<evidence type="ECO:0000256" key="10">
    <source>
        <dbReference type="ARBA" id="ARBA00023136"/>
    </source>
</evidence>
<comment type="cofactor">
    <cofactor evidence="11">
        <name>heme</name>
        <dbReference type="ChEBI" id="CHEBI:30413"/>
    </cofactor>
</comment>
<dbReference type="InterPro" id="IPR050651">
    <property type="entry name" value="Plant_Cytochrome_P450_Monoox"/>
</dbReference>
<evidence type="ECO:0000313" key="13">
    <source>
        <dbReference type="Proteomes" id="UP001153076"/>
    </source>
</evidence>
<evidence type="ECO:0000256" key="7">
    <source>
        <dbReference type="ARBA" id="ARBA00023002"/>
    </source>
</evidence>
<evidence type="ECO:0000256" key="8">
    <source>
        <dbReference type="ARBA" id="ARBA00023004"/>
    </source>
</evidence>
<dbReference type="AlphaFoldDB" id="A0A9Q1GT72"/>
<comment type="subcellular location">
    <subcellularLocation>
        <location evidence="1">Membrane</location>
        <topology evidence="1">Single-pass membrane protein</topology>
    </subcellularLocation>
</comment>
<dbReference type="GO" id="GO:0016705">
    <property type="term" value="F:oxidoreductase activity, acting on paired donors, with incorporation or reduction of molecular oxygen"/>
    <property type="evidence" value="ECO:0007669"/>
    <property type="project" value="InterPro"/>
</dbReference>
<keyword evidence="7" id="KW-0560">Oxidoreductase</keyword>
<dbReference type="GO" id="GO:0005506">
    <property type="term" value="F:iron ion binding"/>
    <property type="evidence" value="ECO:0007669"/>
    <property type="project" value="InterPro"/>
</dbReference>
<keyword evidence="5 11" id="KW-0479">Metal-binding</keyword>
<dbReference type="GO" id="GO:0004497">
    <property type="term" value="F:monooxygenase activity"/>
    <property type="evidence" value="ECO:0007669"/>
    <property type="project" value="UniProtKB-KW"/>
</dbReference>
<evidence type="ECO:0000313" key="12">
    <source>
        <dbReference type="EMBL" id="KAJ8425129.1"/>
    </source>
</evidence>
<gene>
    <name evidence="12" type="ORF">Cgig2_011095</name>
</gene>
<dbReference type="PANTHER" id="PTHR47947">
    <property type="entry name" value="CYTOCHROME P450 82C3-RELATED"/>
    <property type="match status" value="1"/>
</dbReference>
<keyword evidence="13" id="KW-1185">Reference proteome</keyword>
<dbReference type="InterPro" id="IPR036396">
    <property type="entry name" value="Cyt_P450_sf"/>
</dbReference>
<keyword evidence="4" id="KW-0812">Transmembrane</keyword>
<sequence length="177" mass="19489">MLAGKRYCGEGVEDSGEAMRFTEIITEVLEVLPIAGTDTSSLTMEWAMSLLLNHPQVLDKAKSEIDIQDCQIGCFDIPCGTMLLVNAWAIHRDPQLWDEPEVFKPERFQQSSGTADQYKHSPFGVGTRSSCSGPTLGNRVCFAWKRSSDEEVDIKGRGEGGCVTLCKVQPLDALCNE</sequence>
<keyword evidence="3 11" id="KW-0349">Heme</keyword>
<proteinExistence type="inferred from homology"/>
<keyword evidence="8 11" id="KW-0408">Iron</keyword>
<evidence type="ECO:0000256" key="11">
    <source>
        <dbReference type="PIRSR" id="PIRSR602401-1"/>
    </source>
</evidence>
<dbReference type="Proteomes" id="UP001153076">
    <property type="component" value="Unassembled WGS sequence"/>
</dbReference>
<dbReference type="PANTHER" id="PTHR47947:SF62">
    <property type="entry name" value="CYTOCHROME P450, FAMILY 81, SUBFAMILY D, POLYPEPTIDE 5"/>
    <property type="match status" value="1"/>
</dbReference>
<name>A0A9Q1GT72_9CARY</name>
<keyword evidence="6" id="KW-1133">Transmembrane helix</keyword>
<dbReference type="GO" id="GO:0016020">
    <property type="term" value="C:membrane"/>
    <property type="evidence" value="ECO:0007669"/>
    <property type="project" value="UniProtKB-SubCell"/>
</dbReference>
<dbReference type="Pfam" id="PF00067">
    <property type="entry name" value="p450"/>
    <property type="match status" value="2"/>
</dbReference>
<dbReference type="OrthoDB" id="2789670at2759"/>
<dbReference type="InterPro" id="IPR002401">
    <property type="entry name" value="Cyt_P450_E_grp-I"/>
</dbReference>
<dbReference type="SUPFAM" id="SSF48264">
    <property type="entry name" value="Cytochrome P450"/>
    <property type="match status" value="1"/>
</dbReference>
<evidence type="ECO:0000256" key="5">
    <source>
        <dbReference type="ARBA" id="ARBA00022723"/>
    </source>
</evidence>
<keyword evidence="9" id="KW-0503">Monooxygenase</keyword>
<dbReference type="EMBL" id="JAKOGI010001538">
    <property type="protein sequence ID" value="KAJ8425129.1"/>
    <property type="molecule type" value="Genomic_DNA"/>
</dbReference>
<evidence type="ECO:0008006" key="14">
    <source>
        <dbReference type="Google" id="ProtNLM"/>
    </source>
</evidence>
<comment type="similarity">
    <text evidence="2">Belongs to the cytochrome P450 family.</text>
</comment>
<keyword evidence="10" id="KW-0472">Membrane</keyword>
<comment type="caution">
    <text evidence="12">The sequence shown here is derived from an EMBL/GenBank/DDBJ whole genome shotgun (WGS) entry which is preliminary data.</text>
</comment>
<evidence type="ECO:0000256" key="6">
    <source>
        <dbReference type="ARBA" id="ARBA00022989"/>
    </source>
</evidence>
<reference evidence="12" key="1">
    <citation type="submission" date="2022-04" db="EMBL/GenBank/DDBJ databases">
        <title>Carnegiea gigantea Genome sequencing and assembly v2.</title>
        <authorList>
            <person name="Copetti D."/>
            <person name="Sanderson M.J."/>
            <person name="Burquez A."/>
            <person name="Wojciechowski M.F."/>
        </authorList>
    </citation>
    <scope>NUCLEOTIDE SEQUENCE</scope>
    <source>
        <strain evidence="12">SGP5-SGP5p</strain>
        <tissue evidence="12">Aerial part</tissue>
    </source>
</reference>
<feature type="binding site" description="axial binding residue" evidence="11">
    <location>
        <position position="131"/>
    </location>
    <ligand>
        <name>heme</name>
        <dbReference type="ChEBI" id="CHEBI:30413"/>
    </ligand>
    <ligandPart>
        <name>Fe</name>
        <dbReference type="ChEBI" id="CHEBI:18248"/>
    </ligandPart>
</feature>
<evidence type="ECO:0000256" key="3">
    <source>
        <dbReference type="ARBA" id="ARBA00022617"/>
    </source>
</evidence>
<evidence type="ECO:0000256" key="2">
    <source>
        <dbReference type="ARBA" id="ARBA00010617"/>
    </source>
</evidence>
<dbReference type="PRINTS" id="PR00463">
    <property type="entry name" value="EP450I"/>
</dbReference>